<reference evidence="1 3" key="1">
    <citation type="submission" date="2015-07" db="EMBL/GenBank/DDBJ databases">
        <title>Complete genome sequence of Prevotella intermedia strain 17-2.</title>
        <authorList>
            <person name="Nambu T."/>
        </authorList>
    </citation>
    <scope>NUCLEOTIDE SEQUENCE [LARGE SCALE GENOMIC DNA]</scope>
    <source>
        <strain evidence="1 3">17-2</strain>
    </source>
</reference>
<protein>
    <submittedName>
        <fullName evidence="1">Uncharacterized protein</fullName>
    </submittedName>
</protein>
<evidence type="ECO:0000313" key="3">
    <source>
        <dbReference type="Proteomes" id="UP000067008"/>
    </source>
</evidence>
<dbReference type="Proteomes" id="UP000217431">
    <property type="component" value="Chromosome II"/>
</dbReference>
<dbReference type="RefSeq" id="WP_014709042.1">
    <property type="nucleotide sequence ID" value="NZ_AP014598.1"/>
</dbReference>
<dbReference type="Proteomes" id="UP000067008">
    <property type="component" value="Chromosome 2"/>
</dbReference>
<dbReference type="AlphaFoldDB" id="A0A0H5AZ43"/>
<accession>A0A0H5AZ43</accession>
<evidence type="ECO:0000313" key="4">
    <source>
        <dbReference type="Proteomes" id="UP000217431"/>
    </source>
</evidence>
<evidence type="ECO:0000313" key="2">
    <source>
        <dbReference type="EMBL" id="BAU18544.1"/>
    </source>
</evidence>
<gene>
    <name evidence="1" type="ORF">PI172_0358</name>
    <name evidence="2" type="ORF">PIOMA14_II_0039</name>
</gene>
<dbReference type="PATRIC" id="fig|28131.4.peg.1025"/>
<sequence length="280" mass="32606">MDRHEICISRPGLQRHYKVLVNGEIVMGGVSNKTSVETEWILTVLAVDSEQNAKIELITLDTHVLEATNEAFRELSIIANQLKKVTQTLVCTIDKRGKVLRVINSAQIADRWNQLKSEIVSMCGRTGDMTDFFNINEKLFNDQEILKLYVGQLEFFKLYFNDLYGRKLSSYEPRKTENAFKTSFLSYDMFLDHDEDSRLSRIRFKGVNFSTYKKWLSEAYGQFPFVDVQKITPQFTIEGEYLMEKENGLLKKAKLLWEEDVSKELRSHTEYIITEKHSSI</sequence>
<dbReference type="EMBL" id="AP014925">
    <property type="protein sequence ID" value="BAR95086.1"/>
    <property type="molecule type" value="Genomic_DNA"/>
</dbReference>
<organism evidence="1 3">
    <name type="scientific">Prevotella intermedia</name>
    <dbReference type="NCBI Taxonomy" id="28131"/>
    <lineage>
        <taxon>Bacteria</taxon>
        <taxon>Pseudomonadati</taxon>
        <taxon>Bacteroidota</taxon>
        <taxon>Bacteroidia</taxon>
        <taxon>Bacteroidales</taxon>
        <taxon>Prevotellaceae</taxon>
        <taxon>Prevotella</taxon>
    </lineage>
</organism>
<reference evidence="2 4" key="2">
    <citation type="journal article" date="2016" name="DNA Res.">
        <title>The complete genome sequencing of Prevotella intermedia strain OMA14 and a subsequent fine-scale, intra-species genomic comparison reveal an unusual amplification of conjugative and mobile transposons and identify a novel Prevotella-lineage-specific repeat.</title>
        <authorList>
            <person name="Naito M."/>
            <person name="Ogura Y."/>
            <person name="Itoh T."/>
            <person name="Shoji M."/>
            <person name="Okamoto M."/>
            <person name="Hayashi T."/>
            <person name="Nakayama K."/>
        </authorList>
    </citation>
    <scope>NUCLEOTIDE SEQUENCE [LARGE SCALE GENOMIC DNA]</scope>
    <source>
        <strain evidence="2 4">OMA14</strain>
    </source>
</reference>
<dbReference type="STRING" id="28131.BWX40_00565"/>
<name>A0A0H5AZ43_PREIN</name>
<evidence type="ECO:0000313" key="1">
    <source>
        <dbReference type="EMBL" id="BAR95086.1"/>
    </source>
</evidence>
<proteinExistence type="predicted"/>
<dbReference type="EMBL" id="AP014598">
    <property type="protein sequence ID" value="BAU18544.1"/>
    <property type="molecule type" value="Genomic_DNA"/>
</dbReference>